<dbReference type="EMBL" id="CP009111">
    <property type="protein sequence ID" value="ANS28905.1"/>
    <property type="molecule type" value="Genomic_DNA"/>
</dbReference>
<evidence type="ECO:0000313" key="3">
    <source>
        <dbReference type="Proteomes" id="UP000186108"/>
    </source>
</evidence>
<feature type="region of interest" description="Disordered" evidence="1">
    <location>
        <begin position="37"/>
        <end position="84"/>
    </location>
</feature>
<protein>
    <submittedName>
        <fullName evidence="2">Secreted protein</fullName>
    </submittedName>
</protein>
<reference evidence="2 3" key="1">
    <citation type="submission" date="2014-07" db="EMBL/GenBank/DDBJ databases">
        <authorList>
            <person name="Zhang J.E."/>
            <person name="Yang H."/>
            <person name="Guo J."/>
            <person name="Deng Z."/>
            <person name="Luo H."/>
            <person name="Luo M."/>
            <person name="Zhao B."/>
        </authorList>
    </citation>
    <scope>NUCLEOTIDE SEQUENCE [LARGE SCALE GENOMIC DNA]</scope>
    <source>
        <strain evidence="2 3">1CP</strain>
    </source>
</reference>
<dbReference type="Proteomes" id="UP000186108">
    <property type="component" value="Chromosome"/>
</dbReference>
<evidence type="ECO:0000313" key="2">
    <source>
        <dbReference type="EMBL" id="ANS28905.1"/>
    </source>
</evidence>
<gene>
    <name evidence="2" type="ORF">R1CP_21145</name>
</gene>
<sequence length="310" mass="34638">MGPTRKTPKRRRPRIVAGDGHCLPGCELNLCSTVTRISQEANPPPRPPSASRDDPTPSKPHTLTPPEEPIGSPRVSAEPGAQHPFGRQLSWAHRLREEPGESPHSSPNLLQEKVSPGTGGCSCCPAGSRASPDASLPAEDQRFRCPGSQPRHGRICPQSLRPTLPRRTAARCHRRGSRADAAEDVRGHSARLRQEVRDRRAPPHYFNKFDHAQHQLGQGPCVRRRRSTISWCEATIFVRNRVGRSSRRPQSMWGFSVRCPFSCIPPTERWGTQPICFLCARVRLRRGGRGRSSRHPRRVSAIAQQVIDRR</sequence>
<feature type="compositionally biased region" description="Basic residues" evidence="1">
    <location>
        <begin position="288"/>
        <end position="298"/>
    </location>
</feature>
<organism evidence="2 3">
    <name type="scientific">Rhodococcus opacus</name>
    <name type="common">Nocardia opaca</name>
    <dbReference type="NCBI Taxonomy" id="37919"/>
    <lineage>
        <taxon>Bacteria</taxon>
        <taxon>Bacillati</taxon>
        <taxon>Actinomycetota</taxon>
        <taxon>Actinomycetes</taxon>
        <taxon>Mycobacteriales</taxon>
        <taxon>Nocardiaceae</taxon>
        <taxon>Rhodococcus</taxon>
    </lineage>
</organism>
<proteinExistence type="predicted"/>
<feature type="region of interest" description="Disordered" evidence="1">
    <location>
        <begin position="288"/>
        <end position="310"/>
    </location>
</feature>
<dbReference type="AlphaFoldDB" id="A0A1B1K8E4"/>
<feature type="compositionally biased region" description="Basic and acidic residues" evidence="1">
    <location>
        <begin position="177"/>
        <end position="190"/>
    </location>
</feature>
<evidence type="ECO:0000256" key="1">
    <source>
        <dbReference type="SAM" id="MobiDB-lite"/>
    </source>
</evidence>
<name>A0A1B1K8E4_RHOOP</name>
<feature type="region of interest" description="Disordered" evidence="1">
    <location>
        <begin position="120"/>
        <end position="190"/>
    </location>
</feature>
<accession>A0A1B1K8E4</accession>